<evidence type="ECO:0000256" key="15">
    <source>
        <dbReference type="PROSITE-ProRule" id="PRU00023"/>
    </source>
</evidence>
<evidence type="ECO:0000256" key="9">
    <source>
        <dbReference type="ARBA" id="ARBA00023139"/>
    </source>
</evidence>
<reference evidence="17 18" key="1">
    <citation type="submission" date="2019-09" db="EMBL/GenBank/DDBJ databases">
        <title>Bird 10,000 Genomes (B10K) Project - Family phase.</title>
        <authorList>
            <person name="Zhang G."/>
        </authorList>
    </citation>
    <scope>NUCLEOTIDE SEQUENCE [LARGE SCALE GENOMIC DNA]</scope>
    <source>
        <strain evidence="17">B10K-CU-031-22</strain>
    </source>
</reference>
<evidence type="ECO:0000256" key="12">
    <source>
        <dbReference type="ARBA" id="ARBA00055219"/>
    </source>
</evidence>
<evidence type="ECO:0000256" key="14">
    <source>
        <dbReference type="ARBA" id="ARBA00072668"/>
    </source>
</evidence>
<protein>
    <recommendedName>
        <fullName evidence="14">Protein phosphatase 1 regulatory subunit 16A</fullName>
    </recommendedName>
</protein>
<keyword evidence="18" id="KW-1185">Reference proteome</keyword>
<dbReference type="FunFam" id="1.25.40.20:FF:000079">
    <property type="entry name" value="Protein phosphatase 1 regulatory subunit 16B"/>
    <property type="match status" value="1"/>
</dbReference>
<evidence type="ECO:0000256" key="16">
    <source>
        <dbReference type="SAM" id="MobiDB-lite"/>
    </source>
</evidence>
<feature type="region of interest" description="Disordered" evidence="16">
    <location>
        <begin position="1"/>
        <end position="65"/>
    </location>
</feature>
<organism evidence="17 18">
    <name type="scientific">Chunga burmeisteri</name>
    <name type="common">Black-legged seriema</name>
    <dbReference type="NCBI Taxonomy" id="1352770"/>
    <lineage>
        <taxon>Eukaryota</taxon>
        <taxon>Metazoa</taxon>
        <taxon>Chordata</taxon>
        <taxon>Craniata</taxon>
        <taxon>Vertebrata</taxon>
        <taxon>Euteleostomi</taxon>
        <taxon>Archelosauria</taxon>
        <taxon>Archosauria</taxon>
        <taxon>Dinosauria</taxon>
        <taxon>Saurischia</taxon>
        <taxon>Theropoda</taxon>
        <taxon>Coelurosauria</taxon>
        <taxon>Aves</taxon>
        <taxon>Neognathae</taxon>
        <taxon>Neoaves</taxon>
        <taxon>Telluraves</taxon>
        <taxon>Australaves</taxon>
        <taxon>Cariamiformes</taxon>
        <taxon>Cariamidae</taxon>
        <taxon>Chunga</taxon>
    </lineage>
</organism>
<evidence type="ECO:0000256" key="2">
    <source>
        <dbReference type="ARBA" id="ARBA00022475"/>
    </source>
</evidence>
<feature type="non-terminal residue" evidence="17">
    <location>
        <position position="1"/>
    </location>
</feature>
<evidence type="ECO:0000256" key="13">
    <source>
        <dbReference type="ARBA" id="ARBA00063230"/>
    </source>
</evidence>
<proteinExistence type="predicted"/>
<dbReference type="GO" id="GO:0005886">
    <property type="term" value="C:plasma membrane"/>
    <property type="evidence" value="ECO:0007669"/>
    <property type="project" value="UniProtKB-SubCell"/>
</dbReference>
<evidence type="ECO:0000256" key="3">
    <source>
        <dbReference type="ARBA" id="ARBA00022481"/>
    </source>
</evidence>
<evidence type="ECO:0000256" key="8">
    <source>
        <dbReference type="ARBA" id="ARBA00023136"/>
    </source>
</evidence>
<dbReference type="PRINTS" id="PR01415">
    <property type="entry name" value="ANKYRIN"/>
</dbReference>
<evidence type="ECO:0000256" key="5">
    <source>
        <dbReference type="ARBA" id="ARBA00022737"/>
    </source>
</evidence>
<evidence type="ECO:0000256" key="6">
    <source>
        <dbReference type="ARBA" id="ARBA00023043"/>
    </source>
</evidence>
<dbReference type="PANTHER" id="PTHR24179">
    <property type="entry name" value="PROTEIN PHOSPHATASE 1 REGULATORY SUBUNIT 12"/>
    <property type="match status" value="1"/>
</dbReference>
<dbReference type="AlphaFoldDB" id="A0A7K5H799"/>
<dbReference type="SMART" id="SM00248">
    <property type="entry name" value="ANK"/>
    <property type="match status" value="4"/>
</dbReference>
<comment type="caution">
    <text evidence="17">The sequence shown here is derived from an EMBL/GenBank/DDBJ whole genome shotgun (WGS) entry which is preliminary data.</text>
</comment>
<dbReference type="PANTHER" id="PTHR24179:SF30">
    <property type="entry name" value="PROTEIN PHOSPHATASE 1 REGULATORY SUBUNIT 16A"/>
    <property type="match status" value="1"/>
</dbReference>
<dbReference type="FunFam" id="1.25.40.20:FF:000198">
    <property type="entry name" value="Myosin binding subunit, isoform P"/>
    <property type="match status" value="1"/>
</dbReference>
<feature type="repeat" description="ANK" evidence="15">
    <location>
        <begin position="103"/>
        <end position="135"/>
    </location>
</feature>
<feature type="non-terminal residue" evidence="17">
    <location>
        <position position="376"/>
    </location>
</feature>
<keyword evidence="11" id="KW-0636">Prenylation</keyword>
<keyword evidence="8" id="KW-0472">Membrane</keyword>
<keyword evidence="4" id="KW-0597">Phosphoprotein</keyword>
<evidence type="ECO:0000256" key="10">
    <source>
        <dbReference type="ARBA" id="ARBA00023288"/>
    </source>
</evidence>
<dbReference type="PROSITE" id="PS50088">
    <property type="entry name" value="ANK_REPEAT"/>
    <property type="match status" value="4"/>
</dbReference>
<keyword evidence="10" id="KW-0449">Lipoprotein</keyword>
<comment type="function">
    <text evidence="12">Inhibits protein phosphatase 1 activity toward phosphorylase, myosin light chain and myosin substrates.</text>
</comment>
<dbReference type="InterPro" id="IPR002110">
    <property type="entry name" value="Ankyrin_rpt"/>
</dbReference>
<dbReference type="GO" id="GO:0017020">
    <property type="term" value="F:myosin phosphatase regulator activity"/>
    <property type="evidence" value="ECO:0007669"/>
    <property type="project" value="TreeGrafter"/>
</dbReference>
<comment type="subunit">
    <text evidence="13">Binds PP1.</text>
</comment>
<dbReference type="OrthoDB" id="19014at2759"/>
<evidence type="ECO:0000256" key="4">
    <source>
        <dbReference type="ARBA" id="ARBA00022553"/>
    </source>
</evidence>
<evidence type="ECO:0000256" key="7">
    <source>
        <dbReference type="ARBA" id="ARBA00023054"/>
    </source>
</evidence>
<dbReference type="PROSITE" id="PS50297">
    <property type="entry name" value="ANK_REP_REGION"/>
    <property type="match status" value="4"/>
</dbReference>
<feature type="repeat" description="ANK" evidence="15">
    <location>
        <begin position="231"/>
        <end position="263"/>
    </location>
</feature>
<dbReference type="GO" id="GO:0004857">
    <property type="term" value="F:enzyme inhibitor activity"/>
    <property type="evidence" value="ECO:0007669"/>
    <property type="project" value="TreeGrafter"/>
</dbReference>
<feature type="repeat" description="ANK" evidence="15">
    <location>
        <begin position="136"/>
        <end position="168"/>
    </location>
</feature>
<feature type="repeat" description="ANK" evidence="15">
    <location>
        <begin position="264"/>
        <end position="296"/>
    </location>
</feature>
<evidence type="ECO:0000313" key="18">
    <source>
        <dbReference type="Proteomes" id="UP000541181"/>
    </source>
</evidence>
<dbReference type="GO" id="GO:0005737">
    <property type="term" value="C:cytoplasm"/>
    <property type="evidence" value="ECO:0007669"/>
    <property type="project" value="TreeGrafter"/>
</dbReference>
<keyword evidence="2" id="KW-1003">Cell membrane</keyword>
<dbReference type="SUPFAM" id="SSF48403">
    <property type="entry name" value="Ankyrin repeat"/>
    <property type="match status" value="1"/>
</dbReference>
<keyword evidence="9" id="KW-0564">Palmitate</keyword>
<name>A0A7K5H799_9AVES</name>
<keyword evidence="6 15" id="KW-0040">ANK repeat</keyword>
<dbReference type="Gene3D" id="1.25.40.20">
    <property type="entry name" value="Ankyrin repeat-containing domain"/>
    <property type="match status" value="2"/>
</dbReference>
<keyword evidence="5" id="KW-0677">Repeat</keyword>
<dbReference type="Proteomes" id="UP000541181">
    <property type="component" value="Unassembled WGS sequence"/>
</dbReference>
<evidence type="ECO:0000256" key="1">
    <source>
        <dbReference type="ARBA" id="ARBA00004193"/>
    </source>
</evidence>
<gene>
    <name evidence="17" type="primary">Ppp1r16a</name>
    <name evidence="17" type="ORF">CHUBUR_R07497</name>
</gene>
<evidence type="ECO:0000256" key="11">
    <source>
        <dbReference type="ARBA" id="ARBA00023289"/>
    </source>
</evidence>
<evidence type="ECO:0000313" key="17">
    <source>
        <dbReference type="EMBL" id="NWS65221.1"/>
    </source>
</evidence>
<keyword evidence="7" id="KW-0175">Coiled coil</keyword>
<sequence>MAEHQELLAEMPAVARLSTPERLKHAQKRRAQQLKKWAQAEKETQGMKVGAERKRRRRKSSGQGKRVTFPASVRLLEAAARHDAEEVRQFLQSGISPDLCNEDGLTALHQCCIDDYGDVVTVLLEAGADVNARDSELWTPLHAAATCGHLRLVQLLIQRGADLLAVNSDGNMAYDLCEDEVTLDCIETAMAEQGITQEKIEEARAATERGMVREIRQLVQAGADLDVPRGHGATLLHIAAANGYVEAAELLLEHRAGVDAKDEDGWEPLHAAACWGQVQLVELLVAHGADLNGKSVLDETPLDVCGDEEVRAKLLELKHKHEAVMKSHDKHKSLLQRRTSSAGSRGKVVRRVSLSERTSLYRKEHEREAIVWQRAG</sequence>
<comment type="subcellular location">
    <subcellularLocation>
        <location evidence="1">Cell membrane</location>
        <topology evidence="1">Lipid-anchor</topology>
    </subcellularLocation>
</comment>
<dbReference type="Pfam" id="PF12796">
    <property type="entry name" value="Ank_2"/>
    <property type="match status" value="2"/>
</dbReference>
<dbReference type="InterPro" id="IPR036770">
    <property type="entry name" value="Ankyrin_rpt-contain_sf"/>
</dbReference>
<dbReference type="InterPro" id="IPR051226">
    <property type="entry name" value="PP1_Regulatory_Subunit"/>
</dbReference>
<accession>A0A7K5H799</accession>
<keyword evidence="3" id="KW-0488">Methylation</keyword>
<dbReference type="EMBL" id="VZRC01002236">
    <property type="protein sequence ID" value="NWS65221.1"/>
    <property type="molecule type" value="Genomic_DNA"/>
</dbReference>